<evidence type="ECO:0000256" key="5">
    <source>
        <dbReference type="ARBA" id="ARBA00018859"/>
    </source>
</evidence>
<comment type="caution">
    <text evidence="14">The sequence shown here is derived from an EMBL/GenBank/DDBJ whole genome shotgun (WGS) entry which is preliminary data.</text>
</comment>
<evidence type="ECO:0000313" key="14">
    <source>
        <dbReference type="EMBL" id="MDM5284728.1"/>
    </source>
</evidence>
<dbReference type="InterPro" id="IPR036119">
    <property type="entry name" value="NOS_N_sf"/>
</dbReference>
<dbReference type="GO" id="GO:0046872">
    <property type="term" value="F:metal ion binding"/>
    <property type="evidence" value="ECO:0007669"/>
    <property type="project" value="UniProtKB-KW"/>
</dbReference>
<dbReference type="InterPro" id="IPR004030">
    <property type="entry name" value="NOS_N"/>
</dbReference>
<dbReference type="InterPro" id="IPR044940">
    <property type="entry name" value="NOS_dom_2"/>
</dbReference>
<accession>A0AAJ1VEK2</accession>
<dbReference type="InterPro" id="IPR044944">
    <property type="entry name" value="NOS_dom_3"/>
</dbReference>
<comment type="function">
    <text evidence="2 11">Catalyzes the production of nitric oxide.</text>
</comment>
<dbReference type="GO" id="GO:0020037">
    <property type="term" value="F:heme binding"/>
    <property type="evidence" value="ECO:0007669"/>
    <property type="project" value="InterPro"/>
</dbReference>
<dbReference type="Proteomes" id="UP001238973">
    <property type="component" value="Unassembled WGS sequence"/>
</dbReference>
<keyword evidence="9 11" id="KW-0408">Iron</keyword>
<dbReference type="EC" id="1.14.14.47" evidence="4 11"/>
<dbReference type="InterPro" id="IPR050607">
    <property type="entry name" value="NOS"/>
</dbReference>
<name>A0AAJ1VEK2_9BACI</name>
<feature type="domain" description="Nitric oxide synthase (NOS)" evidence="13">
    <location>
        <begin position="9"/>
        <end position="365"/>
    </location>
</feature>
<evidence type="ECO:0000256" key="4">
    <source>
        <dbReference type="ARBA" id="ARBA00012735"/>
    </source>
</evidence>
<evidence type="ECO:0000256" key="6">
    <source>
        <dbReference type="ARBA" id="ARBA00022617"/>
    </source>
</evidence>
<evidence type="ECO:0000256" key="12">
    <source>
        <dbReference type="PIRSR" id="PIRSR037219-1"/>
    </source>
</evidence>
<evidence type="ECO:0000256" key="2">
    <source>
        <dbReference type="ARBA" id="ARBA00002642"/>
    </source>
</evidence>
<evidence type="ECO:0000256" key="8">
    <source>
        <dbReference type="ARBA" id="ARBA00023002"/>
    </source>
</evidence>
<organism evidence="14 15">
    <name type="scientific">Peribacillus frigoritolerans</name>
    <dbReference type="NCBI Taxonomy" id="450367"/>
    <lineage>
        <taxon>Bacteria</taxon>
        <taxon>Bacillati</taxon>
        <taxon>Bacillota</taxon>
        <taxon>Bacilli</taxon>
        <taxon>Bacillales</taxon>
        <taxon>Bacillaceae</taxon>
        <taxon>Peribacillus</taxon>
    </lineage>
</organism>
<evidence type="ECO:0000313" key="15">
    <source>
        <dbReference type="Proteomes" id="UP001238973"/>
    </source>
</evidence>
<gene>
    <name evidence="14" type="ORF">QUF85_15675</name>
</gene>
<dbReference type="EMBL" id="JAUCFI010000003">
    <property type="protein sequence ID" value="MDM5284728.1"/>
    <property type="molecule type" value="Genomic_DNA"/>
</dbReference>
<comment type="cofactor">
    <cofactor evidence="1 11 12">
        <name>heme</name>
        <dbReference type="ChEBI" id="CHEBI:30413"/>
    </cofactor>
</comment>
<comment type="miscellaneous">
    <text evidence="11">This protein is similar to the oxygenase domain of eukaryotic nitric oxide synthases but lacks the reductase domain which, in eukaryotes, is responsible for transfer of electrons to the ferric heme during nitric oxide synthesis.</text>
</comment>
<comment type="similarity">
    <text evidence="3 11">Belongs to the NOS family. Bacterial NOS oxygenase subfamily.</text>
</comment>
<dbReference type="GO" id="GO:0004517">
    <property type="term" value="F:nitric-oxide synthase activity"/>
    <property type="evidence" value="ECO:0007669"/>
    <property type="project" value="InterPro"/>
</dbReference>
<dbReference type="PANTHER" id="PTHR43410:SF1">
    <property type="entry name" value="NITRIC OXIDE SYNTHASE"/>
    <property type="match status" value="1"/>
</dbReference>
<dbReference type="RefSeq" id="WP_289351535.1">
    <property type="nucleotide sequence ID" value="NZ_JAUCFI010000003.1"/>
</dbReference>
<dbReference type="InterPro" id="IPR044943">
    <property type="entry name" value="NOS_dom_1"/>
</dbReference>
<keyword evidence="8 11" id="KW-0560">Oxidoreductase</keyword>
<keyword evidence="7 11" id="KW-0479">Metal-binding</keyword>
<evidence type="ECO:0000256" key="11">
    <source>
        <dbReference type="PIRNR" id="PIRNR037219"/>
    </source>
</evidence>
<reference evidence="14" key="1">
    <citation type="submission" date="2023-06" db="EMBL/GenBank/DDBJ databases">
        <title>Comparative genomics of Bacillaceae isolates and their secondary metabolite potential.</title>
        <authorList>
            <person name="Song L."/>
            <person name="Nielsen L.J."/>
            <person name="Mohite O."/>
            <person name="Xu X."/>
            <person name="Weber T."/>
            <person name="Kovacs A.T."/>
        </authorList>
    </citation>
    <scope>NUCLEOTIDE SEQUENCE</scope>
    <source>
        <strain evidence="14">G1S1</strain>
    </source>
</reference>
<sequence length="366" mass="42512">MEGSVGKMSELLQEAVSFIRTSYPELLKTEEDINGRIEQIKKEINETGRYEHTYEELVYGAKLAWRNSNRCIGRFFWESLRVIDKRMIQSEEQMISALFEHIEYSTNNGNIRPVITIFKQKDHDRKVDIWNHQLIRYAGYETEHGVIGDSSSIEFTKRCMALGWEGKFGPFDILPLVVQVDGKTPSFHDIPESLVKEVQITHPELTWFEDLQLKWYAVPIISGMRLEIGGITYSAAPFNGWYMGTEIGARNLADEQRYNMLPAIGERMGLDVKRDSSLWKDRALIELNEAVLHSYKKHGVSIVDHHTAAKQFKKFEEKEGSYDRKVTGDWTWLIPPVSPATTHVFHQPYNNEIMKPNFFYQIPPYK</sequence>
<evidence type="ECO:0000256" key="9">
    <source>
        <dbReference type="ARBA" id="ARBA00023004"/>
    </source>
</evidence>
<dbReference type="PANTHER" id="PTHR43410">
    <property type="entry name" value="NITRIC OXIDE SYNTHASE OXYGENASE"/>
    <property type="match status" value="1"/>
</dbReference>
<dbReference type="Gene3D" id="3.90.340.10">
    <property type="entry name" value="Nitric Oxide Synthase, Chain A, domain 1"/>
    <property type="match status" value="1"/>
</dbReference>
<dbReference type="GO" id="GO:0006809">
    <property type="term" value="P:nitric oxide biosynthetic process"/>
    <property type="evidence" value="ECO:0007669"/>
    <property type="project" value="InterPro"/>
</dbReference>
<dbReference type="Pfam" id="PF02898">
    <property type="entry name" value="NO_synthase"/>
    <property type="match status" value="1"/>
</dbReference>
<dbReference type="SUPFAM" id="SSF56512">
    <property type="entry name" value="Nitric oxide (NO) synthase oxygenase domain"/>
    <property type="match status" value="1"/>
</dbReference>
<dbReference type="Gene3D" id="3.90.1230.10">
    <property type="entry name" value="Nitric Oxide Synthase, Chain A, domain 3"/>
    <property type="match status" value="1"/>
</dbReference>
<evidence type="ECO:0000256" key="3">
    <source>
        <dbReference type="ARBA" id="ARBA00005411"/>
    </source>
</evidence>
<dbReference type="PIRSF" id="PIRSF037219">
    <property type="entry name" value="NOS_oxygenase"/>
    <property type="match status" value="1"/>
</dbReference>
<feature type="binding site" description="axial binding residue" evidence="12">
    <location>
        <position position="71"/>
    </location>
    <ligand>
        <name>heme</name>
        <dbReference type="ChEBI" id="CHEBI:30413"/>
    </ligand>
    <ligandPart>
        <name>Fe</name>
        <dbReference type="ChEBI" id="CHEBI:18248"/>
    </ligandPart>
</feature>
<evidence type="ECO:0000256" key="7">
    <source>
        <dbReference type="ARBA" id="ARBA00022723"/>
    </source>
</evidence>
<dbReference type="Gene3D" id="3.90.440.10">
    <property type="entry name" value="Nitric Oxide Synthase,Heme Domain,Chain A domain 2"/>
    <property type="match status" value="1"/>
</dbReference>
<protein>
    <recommendedName>
        <fullName evidence="5 11">Nitric oxide synthase oxygenase</fullName>
        <ecNumber evidence="4 11">1.14.14.47</ecNumber>
    </recommendedName>
</protein>
<comment type="subunit">
    <text evidence="11">Homodimer.</text>
</comment>
<evidence type="ECO:0000259" key="13">
    <source>
        <dbReference type="Pfam" id="PF02898"/>
    </source>
</evidence>
<proteinExistence type="inferred from homology"/>
<dbReference type="InterPro" id="IPR017142">
    <property type="entry name" value="Nitric_oxide_synthase_Oase-su"/>
</dbReference>
<dbReference type="CDD" id="cd00575">
    <property type="entry name" value="NOS_oxygenase"/>
    <property type="match status" value="1"/>
</dbReference>
<evidence type="ECO:0000256" key="10">
    <source>
        <dbReference type="ARBA" id="ARBA00048713"/>
    </source>
</evidence>
<dbReference type="AlphaFoldDB" id="A0AAJ1VEK2"/>
<comment type="catalytic activity">
    <reaction evidence="10">
        <text>3 reduced [flavodoxin] + 2 L-arginine + 4 O2 = 3 oxidized [flavodoxin] + 2 L-citrulline + 2 nitric oxide + 4 H2O + 5 H(+)</text>
        <dbReference type="Rhea" id="RHEA:52324"/>
        <dbReference type="Rhea" id="RHEA-COMP:10622"/>
        <dbReference type="Rhea" id="RHEA-COMP:10623"/>
        <dbReference type="ChEBI" id="CHEBI:15377"/>
        <dbReference type="ChEBI" id="CHEBI:15378"/>
        <dbReference type="ChEBI" id="CHEBI:15379"/>
        <dbReference type="ChEBI" id="CHEBI:16480"/>
        <dbReference type="ChEBI" id="CHEBI:32682"/>
        <dbReference type="ChEBI" id="CHEBI:57618"/>
        <dbReference type="ChEBI" id="CHEBI:57743"/>
        <dbReference type="ChEBI" id="CHEBI:58210"/>
        <dbReference type="EC" id="1.14.14.47"/>
    </reaction>
</comment>
<keyword evidence="6 11" id="KW-0349">Heme</keyword>
<evidence type="ECO:0000256" key="1">
    <source>
        <dbReference type="ARBA" id="ARBA00001971"/>
    </source>
</evidence>